<dbReference type="Proteomes" id="UP000003434">
    <property type="component" value="Unassembled WGS sequence"/>
</dbReference>
<dbReference type="PANTHER" id="PTHR43281">
    <property type="entry name" value="FARNESYL DIPHOSPHATE SYNTHASE"/>
    <property type="match status" value="1"/>
</dbReference>
<organism evidence="14 15">
    <name type="scientific">Lachnoanaerobaculum saburreum DSM 3986</name>
    <dbReference type="NCBI Taxonomy" id="887325"/>
    <lineage>
        <taxon>Bacteria</taxon>
        <taxon>Bacillati</taxon>
        <taxon>Bacillota</taxon>
        <taxon>Clostridia</taxon>
        <taxon>Lachnospirales</taxon>
        <taxon>Lachnospiraceae</taxon>
        <taxon>Lachnoanaerobaculum</taxon>
    </lineage>
</organism>
<dbReference type="HOGENOM" id="CLU_014015_0_1_9"/>
<keyword evidence="5 12" id="KW-0808">Transferase</keyword>
<comment type="catalytic activity">
    <reaction evidence="11">
        <text>isopentenyl diphosphate + (2E)-geranyl diphosphate = (2E,6E)-farnesyl diphosphate + diphosphate</text>
        <dbReference type="Rhea" id="RHEA:19361"/>
        <dbReference type="ChEBI" id="CHEBI:33019"/>
        <dbReference type="ChEBI" id="CHEBI:58057"/>
        <dbReference type="ChEBI" id="CHEBI:128769"/>
        <dbReference type="ChEBI" id="CHEBI:175763"/>
        <dbReference type="EC" id="2.5.1.10"/>
    </reaction>
</comment>
<evidence type="ECO:0000256" key="1">
    <source>
        <dbReference type="ARBA" id="ARBA00001946"/>
    </source>
</evidence>
<dbReference type="Gene3D" id="1.10.600.10">
    <property type="entry name" value="Farnesyl Diphosphate Synthase"/>
    <property type="match status" value="1"/>
</dbReference>
<dbReference type="FunFam" id="1.10.600.10:FF:000001">
    <property type="entry name" value="Geranylgeranyl diphosphate synthase"/>
    <property type="match status" value="1"/>
</dbReference>
<evidence type="ECO:0000313" key="15">
    <source>
        <dbReference type="Proteomes" id="UP000003434"/>
    </source>
</evidence>
<reference evidence="14 15" key="1">
    <citation type="submission" date="2010-12" db="EMBL/GenBank/DDBJ databases">
        <authorList>
            <person name="Muzny D."/>
            <person name="Qin X."/>
            <person name="Deng J."/>
            <person name="Jiang H."/>
            <person name="Liu Y."/>
            <person name="Qu J."/>
            <person name="Song X.-Z."/>
            <person name="Zhang L."/>
            <person name="Thornton R."/>
            <person name="Coyle M."/>
            <person name="Francisco L."/>
            <person name="Jackson L."/>
            <person name="Javaid M."/>
            <person name="Korchina V."/>
            <person name="Kovar C."/>
            <person name="Mata R."/>
            <person name="Mathew T."/>
            <person name="Ngo R."/>
            <person name="Nguyen L."/>
            <person name="Nguyen N."/>
            <person name="Okwuonu G."/>
            <person name="Ongeri F."/>
            <person name="Pham C."/>
            <person name="Simmons D."/>
            <person name="Wilczek-Boney K."/>
            <person name="Hale W."/>
            <person name="Jakkamsetti A."/>
            <person name="Pham P."/>
            <person name="Ruth R."/>
            <person name="San Lucas F."/>
            <person name="Warren J."/>
            <person name="Zhang J."/>
            <person name="Zhao Z."/>
            <person name="Zhou C."/>
            <person name="Zhu D."/>
            <person name="Lee S."/>
            <person name="Bess C."/>
            <person name="Blankenburg K."/>
            <person name="Forbes L."/>
            <person name="Fu Q."/>
            <person name="Gubbala S."/>
            <person name="Hirani K."/>
            <person name="Jayaseelan J.C."/>
            <person name="Lara F."/>
            <person name="Munidasa M."/>
            <person name="Palculict T."/>
            <person name="Patil S."/>
            <person name="Pu L.-L."/>
            <person name="Saada N."/>
            <person name="Tang L."/>
            <person name="Weissenberger G."/>
            <person name="Zhu Y."/>
            <person name="Hemphill L."/>
            <person name="Shang Y."/>
            <person name="Youmans B."/>
            <person name="Ayvaz T."/>
            <person name="Ross M."/>
            <person name="Santibanez J."/>
            <person name="Aqrawi P."/>
            <person name="Gross S."/>
            <person name="Joshi V."/>
            <person name="Fowler G."/>
            <person name="Nazareth L."/>
            <person name="Reid J."/>
            <person name="Worley K."/>
            <person name="Petrosino J."/>
            <person name="Highlander S."/>
            <person name="Gibbs R."/>
        </authorList>
    </citation>
    <scope>NUCLEOTIDE SEQUENCE [LARGE SCALE GENOMIC DNA]</scope>
    <source>
        <strain evidence="14 15">DSM 3986</strain>
    </source>
</reference>
<dbReference type="Pfam" id="PF00348">
    <property type="entry name" value="polyprenyl_synt"/>
    <property type="match status" value="1"/>
</dbReference>
<evidence type="ECO:0000256" key="3">
    <source>
        <dbReference type="ARBA" id="ARBA00012439"/>
    </source>
</evidence>
<dbReference type="GO" id="GO:0004337">
    <property type="term" value="F:(2E,6E)-farnesyl diphosphate synthase activity"/>
    <property type="evidence" value="ECO:0007669"/>
    <property type="project" value="UniProtKB-EC"/>
</dbReference>
<dbReference type="InterPro" id="IPR033749">
    <property type="entry name" value="Polyprenyl_synt_CS"/>
</dbReference>
<dbReference type="RefSeq" id="WP_008751832.1">
    <property type="nucleotide sequence ID" value="NZ_GL622296.1"/>
</dbReference>
<dbReference type="EC" id="2.5.1.10" evidence="3"/>
<proteinExistence type="inferred from homology"/>
<dbReference type="PANTHER" id="PTHR43281:SF1">
    <property type="entry name" value="FARNESYL DIPHOSPHATE SYNTHASE"/>
    <property type="match status" value="1"/>
</dbReference>
<keyword evidence="8" id="KW-0414">Isoprene biosynthesis</keyword>
<evidence type="ECO:0000256" key="12">
    <source>
        <dbReference type="RuleBase" id="RU004466"/>
    </source>
</evidence>
<keyword evidence="13" id="KW-1133">Transmembrane helix</keyword>
<evidence type="ECO:0000313" key="14">
    <source>
        <dbReference type="EMBL" id="EFU76101.1"/>
    </source>
</evidence>
<evidence type="ECO:0000256" key="7">
    <source>
        <dbReference type="ARBA" id="ARBA00022842"/>
    </source>
</evidence>
<evidence type="ECO:0000256" key="2">
    <source>
        <dbReference type="ARBA" id="ARBA00006706"/>
    </source>
</evidence>
<dbReference type="EMBL" id="AEPW01000079">
    <property type="protein sequence ID" value="EFU76101.1"/>
    <property type="molecule type" value="Genomic_DNA"/>
</dbReference>
<keyword evidence="7" id="KW-0460">Magnesium</keyword>
<sequence length="297" mass="33200">MMNKDSLSKIEKLIESFFYNEDELNKNVIKASNEAIRNGGKRLRPLIMFETYKAISGDEYSEEIIAPFLAAIEMIHTFSLIHDDLPAMDNDRLRRGKPTTWVSYGEDMAILAGDMLSVQAFEIISKKMQETDDFNILKRMSRAMYTLARATGAFGMIGGQCVDVEYSGKKMTEEVMKYTYALKTGALLAASFVVGGILAGASETEVRLLKKAGSYVGEAFQIRDDYLDIVADEKELGKPTHSDEKNLKITYVNIVGTDESLRRIVSLSENAKKCLSEVRGDMSSVVEIIDMMVNRTS</sequence>
<evidence type="ECO:0000256" key="13">
    <source>
        <dbReference type="SAM" id="Phobius"/>
    </source>
</evidence>
<gene>
    <name evidence="14" type="ORF">HMPREF0381_2068</name>
</gene>
<dbReference type="PROSITE" id="PS00723">
    <property type="entry name" value="POLYPRENYL_SYNTHASE_1"/>
    <property type="match status" value="1"/>
</dbReference>
<dbReference type="CDD" id="cd00685">
    <property type="entry name" value="Trans_IPPS_HT"/>
    <property type="match status" value="1"/>
</dbReference>
<evidence type="ECO:0000256" key="11">
    <source>
        <dbReference type="ARBA" id="ARBA00049399"/>
    </source>
</evidence>
<dbReference type="GO" id="GO:0016114">
    <property type="term" value="P:terpenoid biosynthetic process"/>
    <property type="evidence" value="ECO:0007669"/>
    <property type="project" value="UniProtKB-ARBA"/>
</dbReference>
<evidence type="ECO:0000256" key="8">
    <source>
        <dbReference type="ARBA" id="ARBA00023229"/>
    </source>
</evidence>
<evidence type="ECO:0000256" key="6">
    <source>
        <dbReference type="ARBA" id="ARBA00022723"/>
    </source>
</evidence>
<comment type="caution">
    <text evidence="14">The sequence shown here is derived from an EMBL/GenBank/DDBJ whole genome shotgun (WGS) entry which is preliminary data.</text>
</comment>
<dbReference type="GO" id="GO:0046872">
    <property type="term" value="F:metal ion binding"/>
    <property type="evidence" value="ECO:0007669"/>
    <property type="project" value="UniProtKB-KW"/>
</dbReference>
<name>E6LQ33_9FIRM</name>
<feature type="transmembrane region" description="Helical" evidence="13">
    <location>
        <begin position="180"/>
        <end position="201"/>
    </location>
</feature>
<evidence type="ECO:0000256" key="9">
    <source>
        <dbReference type="ARBA" id="ARBA00032380"/>
    </source>
</evidence>
<dbReference type="AlphaFoldDB" id="E6LQ33"/>
<evidence type="ECO:0000256" key="4">
    <source>
        <dbReference type="ARBA" id="ARBA00015100"/>
    </source>
</evidence>
<dbReference type="InterPro" id="IPR000092">
    <property type="entry name" value="Polyprenyl_synt"/>
</dbReference>
<dbReference type="eggNOG" id="COG0142">
    <property type="taxonomic scope" value="Bacteria"/>
</dbReference>
<keyword evidence="13" id="KW-0812">Transmembrane</keyword>
<comment type="cofactor">
    <cofactor evidence="1">
        <name>Mg(2+)</name>
        <dbReference type="ChEBI" id="CHEBI:18420"/>
    </cofactor>
</comment>
<keyword evidence="13" id="KW-0472">Membrane</keyword>
<evidence type="ECO:0000256" key="10">
    <source>
        <dbReference type="ARBA" id="ARBA00032873"/>
    </source>
</evidence>
<protein>
    <recommendedName>
        <fullName evidence="4">Farnesyl diphosphate synthase</fullName>
        <ecNumber evidence="3">2.5.1.10</ecNumber>
    </recommendedName>
    <alternativeName>
        <fullName evidence="10">(2E,6E)-farnesyl diphosphate synthase</fullName>
    </alternativeName>
    <alternativeName>
        <fullName evidence="9">Geranyltranstransferase</fullName>
    </alternativeName>
</protein>
<dbReference type="SUPFAM" id="SSF48576">
    <property type="entry name" value="Terpenoid synthases"/>
    <property type="match status" value="1"/>
</dbReference>
<evidence type="ECO:0000256" key="5">
    <source>
        <dbReference type="ARBA" id="ARBA00022679"/>
    </source>
</evidence>
<dbReference type="SFLD" id="SFLDS00005">
    <property type="entry name" value="Isoprenoid_Synthase_Type_I"/>
    <property type="match status" value="1"/>
</dbReference>
<accession>E6LQ33</accession>
<dbReference type="PROSITE" id="PS00444">
    <property type="entry name" value="POLYPRENYL_SYNTHASE_2"/>
    <property type="match status" value="1"/>
</dbReference>
<keyword evidence="6" id="KW-0479">Metal-binding</keyword>
<dbReference type="InterPro" id="IPR008949">
    <property type="entry name" value="Isoprenoid_synthase_dom_sf"/>
</dbReference>
<comment type="similarity">
    <text evidence="2 12">Belongs to the FPP/GGPP synthase family.</text>
</comment>
<dbReference type="SFLD" id="SFLDG01017">
    <property type="entry name" value="Polyprenyl_Transferase_Like"/>
    <property type="match status" value="1"/>
</dbReference>